<evidence type="ECO:0000313" key="3">
    <source>
        <dbReference type="Proteomes" id="UP000625711"/>
    </source>
</evidence>
<comment type="caution">
    <text evidence="2">The sequence shown here is derived from an EMBL/GenBank/DDBJ whole genome shotgun (WGS) entry which is preliminary data.</text>
</comment>
<feature type="compositionally biased region" description="Pro residues" evidence="1">
    <location>
        <begin position="21"/>
        <end position="37"/>
    </location>
</feature>
<dbReference type="EMBL" id="JAACXV010000252">
    <property type="protein sequence ID" value="KAF7281193.1"/>
    <property type="molecule type" value="Genomic_DNA"/>
</dbReference>
<name>A0A834IM82_RHYFE</name>
<evidence type="ECO:0000256" key="1">
    <source>
        <dbReference type="SAM" id="MobiDB-lite"/>
    </source>
</evidence>
<keyword evidence="3" id="KW-1185">Reference proteome</keyword>
<accession>A0A834IM82</accession>
<dbReference type="AlphaFoldDB" id="A0A834IM82"/>
<proteinExistence type="predicted"/>
<feature type="region of interest" description="Disordered" evidence="1">
    <location>
        <begin position="1"/>
        <end position="48"/>
    </location>
</feature>
<sequence>MTHPKAKTYASSFSLLKRPPRPPTPPAFFSPLQPPLGPATSHRHRIPSRPAAATLVRNMFDSFAPSS</sequence>
<evidence type="ECO:0000313" key="2">
    <source>
        <dbReference type="EMBL" id="KAF7281193.1"/>
    </source>
</evidence>
<protein>
    <submittedName>
        <fullName evidence="2">Uncharacterized protein</fullName>
    </submittedName>
</protein>
<organism evidence="2 3">
    <name type="scientific">Rhynchophorus ferrugineus</name>
    <name type="common">Red palm weevil</name>
    <name type="synonym">Curculio ferrugineus</name>
    <dbReference type="NCBI Taxonomy" id="354439"/>
    <lineage>
        <taxon>Eukaryota</taxon>
        <taxon>Metazoa</taxon>
        <taxon>Ecdysozoa</taxon>
        <taxon>Arthropoda</taxon>
        <taxon>Hexapoda</taxon>
        <taxon>Insecta</taxon>
        <taxon>Pterygota</taxon>
        <taxon>Neoptera</taxon>
        <taxon>Endopterygota</taxon>
        <taxon>Coleoptera</taxon>
        <taxon>Polyphaga</taxon>
        <taxon>Cucujiformia</taxon>
        <taxon>Curculionidae</taxon>
        <taxon>Dryophthorinae</taxon>
        <taxon>Rhynchophorus</taxon>
    </lineage>
</organism>
<gene>
    <name evidence="2" type="ORF">GWI33_005031</name>
</gene>
<reference evidence="2" key="1">
    <citation type="submission" date="2020-08" db="EMBL/GenBank/DDBJ databases">
        <title>Genome sequencing and assembly of the red palm weevil Rhynchophorus ferrugineus.</title>
        <authorList>
            <person name="Dias G.B."/>
            <person name="Bergman C.M."/>
            <person name="Manee M."/>
        </authorList>
    </citation>
    <scope>NUCLEOTIDE SEQUENCE</scope>
    <source>
        <strain evidence="2">AA-2017</strain>
        <tissue evidence="2">Whole larva</tissue>
    </source>
</reference>
<dbReference type="Proteomes" id="UP000625711">
    <property type="component" value="Unassembled WGS sequence"/>
</dbReference>